<feature type="domain" description="Thioredoxin" evidence="1">
    <location>
        <begin position="9"/>
        <end position="165"/>
    </location>
</feature>
<name>A0A1H2QWL6_9FLAO</name>
<dbReference type="Proteomes" id="UP000199592">
    <property type="component" value="Unassembled WGS sequence"/>
</dbReference>
<dbReference type="InterPro" id="IPR047262">
    <property type="entry name" value="PRX-like1"/>
</dbReference>
<dbReference type="RefSeq" id="WP_090294287.1">
    <property type="nucleotide sequence ID" value="NZ_FNKI01000002.1"/>
</dbReference>
<dbReference type="PANTHER" id="PTHR43640">
    <property type="entry name" value="OS07G0260300 PROTEIN"/>
    <property type="match status" value="1"/>
</dbReference>
<keyword evidence="3" id="KW-1185">Reference proteome</keyword>
<dbReference type="InterPro" id="IPR013740">
    <property type="entry name" value="Redoxin"/>
</dbReference>
<sequence length="184" mass="20180">MARTPSNMLPLGTKAPDFTLLDTVSDSTLSLDAVKGEKGTVIMFICNHCPFVIHVNPEISKLAKEYQSKGVGFVAISSNDVENYPQDSPDLMKEKATEADYTFPYLYDESQAVAKAYDAACTPDFYLFDADLNLVYRGQLDDSRPQNGIPLTGSDLRNALDSLLEGKSIAADQKPSLGCNIKWK</sequence>
<dbReference type="STRING" id="1073328.SAMN05216294_1719"/>
<dbReference type="AlphaFoldDB" id="A0A1H2QWL6"/>
<protein>
    <submittedName>
        <fullName evidence="2">Peroxiredoxin</fullName>
    </submittedName>
</protein>
<reference evidence="3" key="1">
    <citation type="submission" date="2016-10" db="EMBL/GenBank/DDBJ databases">
        <authorList>
            <person name="Varghese N."/>
            <person name="Submissions S."/>
        </authorList>
    </citation>
    <scope>NUCLEOTIDE SEQUENCE [LARGE SCALE GENOMIC DNA]</scope>
    <source>
        <strain evidence="3">DSM 25030</strain>
    </source>
</reference>
<dbReference type="Gene3D" id="3.40.30.10">
    <property type="entry name" value="Glutaredoxin"/>
    <property type="match status" value="1"/>
</dbReference>
<organism evidence="2 3">
    <name type="scientific">Flagellimonas zhangzhouensis</name>
    <dbReference type="NCBI Taxonomy" id="1073328"/>
    <lineage>
        <taxon>Bacteria</taxon>
        <taxon>Pseudomonadati</taxon>
        <taxon>Bacteroidota</taxon>
        <taxon>Flavobacteriia</taxon>
        <taxon>Flavobacteriales</taxon>
        <taxon>Flavobacteriaceae</taxon>
        <taxon>Flagellimonas</taxon>
    </lineage>
</organism>
<dbReference type="InterPro" id="IPR013766">
    <property type="entry name" value="Thioredoxin_domain"/>
</dbReference>
<dbReference type="EMBL" id="FNMY01000001">
    <property type="protein sequence ID" value="SDW10839.1"/>
    <property type="molecule type" value="Genomic_DNA"/>
</dbReference>
<dbReference type="CDD" id="cd02969">
    <property type="entry name" value="PRX_like1"/>
    <property type="match status" value="1"/>
</dbReference>
<evidence type="ECO:0000313" key="2">
    <source>
        <dbReference type="EMBL" id="SDW10839.1"/>
    </source>
</evidence>
<proteinExistence type="predicted"/>
<evidence type="ECO:0000259" key="1">
    <source>
        <dbReference type="PROSITE" id="PS51352"/>
    </source>
</evidence>
<dbReference type="PANTHER" id="PTHR43640:SF1">
    <property type="entry name" value="THIOREDOXIN-DEPENDENT PEROXIREDOXIN"/>
    <property type="match status" value="1"/>
</dbReference>
<gene>
    <name evidence="2" type="ORF">SAMN04487892_0371</name>
</gene>
<dbReference type="OrthoDB" id="9809746at2"/>
<dbReference type="Pfam" id="PF08534">
    <property type="entry name" value="Redoxin"/>
    <property type="match status" value="1"/>
</dbReference>
<accession>A0A1H2QWL6</accession>
<dbReference type="InterPro" id="IPR036249">
    <property type="entry name" value="Thioredoxin-like_sf"/>
</dbReference>
<dbReference type="PROSITE" id="PS51352">
    <property type="entry name" value="THIOREDOXIN_2"/>
    <property type="match status" value="1"/>
</dbReference>
<evidence type="ECO:0000313" key="3">
    <source>
        <dbReference type="Proteomes" id="UP000199592"/>
    </source>
</evidence>
<dbReference type="SUPFAM" id="SSF52833">
    <property type="entry name" value="Thioredoxin-like"/>
    <property type="match status" value="1"/>
</dbReference>
<dbReference type="GO" id="GO:0016491">
    <property type="term" value="F:oxidoreductase activity"/>
    <property type="evidence" value="ECO:0007669"/>
    <property type="project" value="InterPro"/>
</dbReference>